<dbReference type="Proteomes" id="UP000887574">
    <property type="component" value="Unplaced"/>
</dbReference>
<name>A0A915DVW0_9BILA</name>
<dbReference type="AlphaFoldDB" id="A0A915DVW0"/>
<keyword evidence="1" id="KW-1185">Reference proteome</keyword>
<dbReference type="WBParaSite" id="jg23321">
    <property type="protein sequence ID" value="jg23321"/>
    <property type="gene ID" value="jg23321"/>
</dbReference>
<protein>
    <submittedName>
        <fullName evidence="2">Uncharacterized protein</fullName>
    </submittedName>
</protein>
<reference evidence="2" key="1">
    <citation type="submission" date="2022-11" db="UniProtKB">
        <authorList>
            <consortium name="WormBaseParasite"/>
        </authorList>
    </citation>
    <scope>IDENTIFICATION</scope>
</reference>
<accession>A0A915DVW0</accession>
<proteinExistence type="predicted"/>
<evidence type="ECO:0000313" key="1">
    <source>
        <dbReference type="Proteomes" id="UP000887574"/>
    </source>
</evidence>
<sequence length="85" mass="10015">MKAEARQQPESESRIARMMPQWLRDSARYNNIRIDRWAQLGDQLEENVDEEGNPGNVSAAQFHLYHMQIRGSVDAPHVLWDTEHW</sequence>
<evidence type="ECO:0000313" key="2">
    <source>
        <dbReference type="WBParaSite" id="jg23321"/>
    </source>
</evidence>
<organism evidence="1 2">
    <name type="scientific">Ditylenchus dipsaci</name>
    <dbReference type="NCBI Taxonomy" id="166011"/>
    <lineage>
        <taxon>Eukaryota</taxon>
        <taxon>Metazoa</taxon>
        <taxon>Ecdysozoa</taxon>
        <taxon>Nematoda</taxon>
        <taxon>Chromadorea</taxon>
        <taxon>Rhabditida</taxon>
        <taxon>Tylenchina</taxon>
        <taxon>Tylenchomorpha</taxon>
        <taxon>Sphaerularioidea</taxon>
        <taxon>Anguinidae</taxon>
        <taxon>Anguininae</taxon>
        <taxon>Ditylenchus</taxon>
    </lineage>
</organism>